<evidence type="ECO:0000256" key="4">
    <source>
        <dbReference type="SAM" id="MobiDB-lite"/>
    </source>
</evidence>
<name>A0A6P5JMJ2_PHACI</name>
<feature type="region of interest" description="Disordered" evidence="4">
    <location>
        <begin position="233"/>
        <end position="284"/>
    </location>
</feature>
<accession>A0A6P5JMJ2</accession>
<dbReference type="FunFam" id="4.10.1130.20:FF:000001">
    <property type="entry name" value="Cysteine and histidine-rich domain-containing protein 1"/>
    <property type="match status" value="1"/>
</dbReference>
<dbReference type="CDD" id="cd06488">
    <property type="entry name" value="p23_melusin_like"/>
    <property type="match status" value="1"/>
</dbReference>
<evidence type="ECO:0000256" key="1">
    <source>
        <dbReference type="ARBA" id="ARBA00022723"/>
    </source>
</evidence>
<dbReference type="RefSeq" id="XP_020832264.1">
    <property type="nucleotide sequence ID" value="XM_020976605.1"/>
</dbReference>
<dbReference type="Gene3D" id="4.10.1130.20">
    <property type="match status" value="1"/>
</dbReference>
<dbReference type="InterPro" id="IPR039790">
    <property type="entry name" value="CHRD1"/>
</dbReference>
<evidence type="ECO:0000256" key="2">
    <source>
        <dbReference type="ARBA" id="ARBA00022737"/>
    </source>
</evidence>
<dbReference type="InterPro" id="IPR007051">
    <property type="entry name" value="CHORD_dom"/>
</dbReference>
<proteinExistence type="predicted"/>
<dbReference type="InterPro" id="IPR008978">
    <property type="entry name" value="HSP20-like_chaperone"/>
</dbReference>
<keyword evidence="3" id="KW-0862">Zinc</keyword>
<keyword evidence="8" id="KW-0401">Integrin</keyword>
<dbReference type="GO" id="GO:0007229">
    <property type="term" value="P:integrin-mediated signaling pathway"/>
    <property type="evidence" value="ECO:0007669"/>
    <property type="project" value="UniProtKB-KW"/>
</dbReference>
<evidence type="ECO:0000259" key="6">
    <source>
        <dbReference type="PROSITE" id="PS51401"/>
    </source>
</evidence>
<keyword evidence="1" id="KW-0479">Metal-binding</keyword>
<dbReference type="InterPro" id="IPR007052">
    <property type="entry name" value="CS_dom"/>
</dbReference>
<gene>
    <name evidence="8" type="primary">ITGB1BP2</name>
</gene>
<organism evidence="7 8">
    <name type="scientific">Phascolarctos cinereus</name>
    <name type="common">Koala</name>
    <dbReference type="NCBI Taxonomy" id="38626"/>
    <lineage>
        <taxon>Eukaryota</taxon>
        <taxon>Metazoa</taxon>
        <taxon>Chordata</taxon>
        <taxon>Craniata</taxon>
        <taxon>Vertebrata</taxon>
        <taxon>Euteleostomi</taxon>
        <taxon>Mammalia</taxon>
        <taxon>Metatheria</taxon>
        <taxon>Diprotodontia</taxon>
        <taxon>Phascolarctidae</taxon>
        <taxon>Phascolarctos</taxon>
    </lineage>
</organism>
<dbReference type="Proteomes" id="UP000515140">
    <property type="component" value="Unplaced"/>
</dbReference>
<dbReference type="SUPFAM" id="SSF49764">
    <property type="entry name" value="HSP20-like chaperones"/>
    <property type="match status" value="1"/>
</dbReference>
<dbReference type="PANTHER" id="PTHR46983">
    <property type="entry name" value="CYSTEINE AND HISTIDINE-RICH DOMAIN-CONTAINING PROTEIN 1"/>
    <property type="match status" value="1"/>
</dbReference>
<protein>
    <submittedName>
        <fullName evidence="8">Integrin beta-1-binding protein 2 isoform X3</fullName>
    </submittedName>
</protein>
<evidence type="ECO:0000313" key="8">
    <source>
        <dbReference type="RefSeq" id="XP_020832264.1"/>
    </source>
</evidence>
<dbReference type="Pfam" id="PF04968">
    <property type="entry name" value="CHORD"/>
    <property type="match status" value="1"/>
</dbReference>
<sequence length="284" mass="31235">MSVLCFNKGCGQHFDPDINLPDGCRHHPGVPIFHDALKGWSCCHKRTTDFSEFLSIQGCTLGPHCAEKPLSALRGPKHLDTIPKSAETLRRERPKEELNLYLLPLSVSHALETALEQKELVLGDPEPGAGLPNTVVHPGSICQNPGCGTRWVSCRYDWHQTASVVVVTVYGQGPLPALSWVKASPTKLHIYISFEGNRVFQEQMELWGVITVEQSSVSLMLSRAEITLSKADPGPWAQLEQPGTGMPAEKVGEDVGSGMIGEEREDSDDNLSWTEEEEEEVEGE</sequence>
<dbReference type="Gene3D" id="2.60.40.790">
    <property type="match status" value="1"/>
</dbReference>
<reference evidence="8" key="1">
    <citation type="submission" date="2025-08" db="UniProtKB">
        <authorList>
            <consortium name="RefSeq"/>
        </authorList>
    </citation>
    <scope>IDENTIFICATION</scope>
    <source>
        <tissue evidence="8">Spleen</tissue>
    </source>
</reference>
<feature type="compositionally biased region" description="Acidic residues" evidence="4">
    <location>
        <begin position="263"/>
        <end position="284"/>
    </location>
</feature>
<feature type="domain" description="CHORD" evidence="6">
    <location>
        <begin position="5"/>
        <end position="64"/>
    </location>
</feature>
<feature type="domain" description="CS" evidence="5">
    <location>
        <begin position="151"/>
        <end position="240"/>
    </location>
</feature>
<dbReference type="GO" id="GO:0046872">
    <property type="term" value="F:metal ion binding"/>
    <property type="evidence" value="ECO:0007669"/>
    <property type="project" value="UniProtKB-KW"/>
</dbReference>
<evidence type="ECO:0000259" key="5">
    <source>
        <dbReference type="PROSITE" id="PS51203"/>
    </source>
</evidence>
<dbReference type="PROSITE" id="PS51401">
    <property type="entry name" value="CHORD"/>
    <property type="match status" value="1"/>
</dbReference>
<evidence type="ECO:0000256" key="3">
    <source>
        <dbReference type="ARBA" id="ARBA00022833"/>
    </source>
</evidence>
<dbReference type="AlphaFoldDB" id="A0A6P5JMJ2"/>
<dbReference type="PROSITE" id="PS51203">
    <property type="entry name" value="CS"/>
    <property type="match status" value="1"/>
</dbReference>
<keyword evidence="2" id="KW-0677">Repeat</keyword>
<evidence type="ECO:0000313" key="7">
    <source>
        <dbReference type="Proteomes" id="UP000515140"/>
    </source>
</evidence>
<dbReference type="CTD" id="26548"/>
<dbReference type="PANTHER" id="PTHR46983:SF2">
    <property type="entry name" value="INTEGRIN SUBUNIT BETA 1 BINDING PROTEIN 2"/>
    <property type="match status" value="1"/>
</dbReference>
<dbReference type="Pfam" id="PF04969">
    <property type="entry name" value="CS"/>
    <property type="match status" value="1"/>
</dbReference>
<dbReference type="GeneID" id="110201100"/>
<keyword evidence="7" id="KW-1185">Reference proteome</keyword>